<dbReference type="Proteomes" id="UP000503462">
    <property type="component" value="Chromosome 1"/>
</dbReference>
<evidence type="ECO:0000256" key="1">
    <source>
        <dbReference type="ARBA" id="ARBA00006259"/>
    </source>
</evidence>
<accession>A0A6H0XJ48</accession>
<evidence type="ECO:0000256" key="4">
    <source>
        <dbReference type="ARBA" id="ARBA00023006"/>
    </source>
</evidence>
<evidence type="ECO:0000256" key="7">
    <source>
        <dbReference type="SAM" id="MobiDB-lite"/>
    </source>
</evidence>
<dbReference type="OrthoDB" id="1937984at2759"/>
<feature type="compositionally biased region" description="Low complexity" evidence="7">
    <location>
        <begin position="1"/>
        <end position="10"/>
    </location>
</feature>
<evidence type="ECO:0000313" key="9">
    <source>
        <dbReference type="EMBL" id="QIW94752.1"/>
    </source>
</evidence>
<comment type="function">
    <text evidence="6">Autophagy-specific protein that functions in response to autophagy-inducing signals as a scaffold to recruit other ATG proteins to organize preautophagosomal structure (PAS) formation. Modulates the timing and magnitude of the autophagy response, such as the size of the sequestering vesicles. Plays particularly a role in pexophagy and nucleophagy.</text>
</comment>
<dbReference type="GO" id="GO:0034045">
    <property type="term" value="C:phagophore assembly site membrane"/>
    <property type="evidence" value="ECO:0007669"/>
    <property type="project" value="UniProtKB-SubCell"/>
</dbReference>
<evidence type="ECO:0000259" key="8">
    <source>
        <dbReference type="Pfam" id="PF04108"/>
    </source>
</evidence>
<evidence type="ECO:0000256" key="5">
    <source>
        <dbReference type="ARBA" id="ARBA00023136"/>
    </source>
</evidence>
<name>A0A6H0XJ48_9PEZI</name>
<protein>
    <recommendedName>
        <fullName evidence="2 6">Autophagy-related protein 17</fullName>
    </recommendedName>
</protein>
<dbReference type="GO" id="GO:0000422">
    <property type="term" value="P:autophagy of mitochondrion"/>
    <property type="evidence" value="ECO:0007669"/>
    <property type="project" value="TreeGrafter"/>
</dbReference>
<dbReference type="GO" id="GO:0000045">
    <property type="term" value="P:autophagosome assembly"/>
    <property type="evidence" value="ECO:0007669"/>
    <property type="project" value="TreeGrafter"/>
</dbReference>
<dbReference type="GO" id="GO:0030295">
    <property type="term" value="F:protein kinase activator activity"/>
    <property type="evidence" value="ECO:0007669"/>
    <property type="project" value="TreeGrafter"/>
</dbReference>
<dbReference type="InterPro" id="IPR007240">
    <property type="entry name" value="Atg17"/>
</dbReference>
<evidence type="ECO:0000313" key="10">
    <source>
        <dbReference type="Proteomes" id="UP000503462"/>
    </source>
</evidence>
<dbReference type="PANTHER" id="PTHR28005:SF1">
    <property type="entry name" value="AUTOPHAGY-RELATED PROTEIN 17"/>
    <property type="match status" value="1"/>
</dbReference>
<comment type="similarity">
    <text evidence="1 6">Belongs to the ATG17 family.</text>
</comment>
<dbReference type="PANTHER" id="PTHR28005">
    <property type="entry name" value="AUTOPHAGY-RELATED PROTEIN 17"/>
    <property type="match status" value="1"/>
</dbReference>
<keyword evidence="4 6" id="KW-0072">Autophagy</keyword>
<reference evidence="9 10" key="1">
    <citation type="journal article" date="2016" name="Sci. Rep.">
        <title>Peltaster fructicola genome reveals evolution from an invasive phytopathogen to an ectophytic parasite.</title>
        <authorList>
            <person name="Xu C."/>
            <person name="Chen H."/>
            <person name="Gleason M.L."/>
            <person name="Xu J.R."/>
            <person name="Liu H."/>
            <person name="Zhang R."/>
            <person name="Sun G."/>
        </authorList>
    </citation>
    <scope>NUCLEOTIDE SEQUENCE [LARGE SCALE GENOMIC DNA]</scope>
    <source>
        <strain evidence="9 10">LNHT1506</strain>
    </source>
</reference>
<gene>
    <name evidence="9" type="ORF">AMS68_000270</name>
</gene>
<sequence length="487" mass="53650">MSSTESSTASPSPPASPTLAGHHGSPGLERLVQHFVSAKRALSTTQHVEKVTHLVNSSRTLIEQTAILNARNVFATAKVHQQIDTLHAIHRDISSSGASIDQEFTVVIANLDAANDRLQKTLAGLKAIIVDSSLQRAKSELDEDKTLFDFVDESQYEDVSESVRTLIDNFQASRMDVENSLDKFKDLVEDVSVLLQSPARPDSPSVKATIYDEPLLSVAEAFGTMEEHAAEIANLLQSLIAHYDLCVSALKHTEGGQEAVRKAVLTGGASDVALDESLFEARLPDDISDEDRTQMMTVLEGDAEEVDEVVGDIRERSAELERLHEQFLRRADTAKASDRNLKQAVGFLQRIRVALPVYIDAATSFQTTWSSIQASIDSKMKDIVGFRAFYEEFLAGYKKLLREVDRRHAVENQMKKLALKAQKELDQLYKADNLAREEFVEEVASFLPSDLWPGVTDPSVRWVVNHAAPPSVEDESPVGEIAVADSG</sequence>
<organism evidence="9 10">
    <name type="scientific">Peltaster fructicola</name>
    <dbReference type="NCBI Taxonomy" id="286661"/>
    <lineage>
        <taxon>Eukaryota</taxon>
        <taxon>Fungi</taxon>
        <taxon>Dikarya</taxon>
        <taxon>Ascomycota</taxon>
        <taxon>Pezizomycotina</taxon>
        <taxon>Dothideomycetes</taxon>
        <taxon>Dothideomycetes incertae sedis</taxon>
        <taxon>Peltaster</taxon>
    </lineage>
</organism>
<dbReference type="GO" id="GO:0060090">
    <property type="term" value="F:molecular adaptor activity"/>
    <property type="evidence" value="ECO:0007669"/>
    <property type="project" value="TreeGrafter"/>
</dbReference>
<dbReference type="EMBL" id="CP051139">
    <property type="protein sequence ID" value="QIW94752.1"/>
    <property type="molecule type" value="Genomic_DNA"/>
</dbReference>
<feature type="region of interest" description="Disordered" evidence="7">
    <location>
        <begin position="1"/>
        <end position="26"/>
    </location>
</feature>
<dbReference type="GO" id="GO:0034727">
    <property type="term" value="P:piecemeal microautophagy of the nucleus"/>
    <property type="evidence" value="ECO:0007669"/>
    <property type="project" value="TreeGrafter"/>
</dbReference>
<dbReference type="GO" id="GO:1990316">
    <property type="term" value="C:Atg1/ULK1 kinase complex"/>
    <property type="evidence" value="ECO:0007669"/>
    <property type="project" value="TreeGrafter"/>
</dbReference>
<dbReference type="InterPro" id="IPR045326">
    <property type="entry name" value="ATG17-like_dom"/>
</dbReference>
<evidence type="ECO:0000256" key="6">
    <source>
        <dbReference type="RuleBase" id="RU368080"/>
    </source>
</evidence>
<proteinExistence type="inferred from homology"/>
<dbReference type="AlphaFoldDB" id="A0A6H0XJ48"/>
<evidence type="ECO:0000256" key="2">
    <source>
        <dbReference type="ARBA" id="ARBA00013806"/>
    </source>
</evidence>
<comment type="subcellular location">
    <subcellularLocation>
        <location evidence="6">Cytoplasm</location>
    </subcellularLocation>
    <subcellularLocation>
        <location evidence="6">Preautophagosomal structure membrane</location>
        <topology evidence="6">Peripheral membrane protein</topology>
    </subcellularLocation>
</comment>
<keyword evidence="5" id="KW-0472">Membrane</keyword>
<feature type="domain" description="Autophagy protein ATG17-like" evidence="8">
    <location>
        <begin position="41"/>
        <end position="447"/>
    </location>
</feature>
<evidence type="ECO:0000256" key="3">
    <source>
        <dbReference type="ARBA" id="ARBA00022490"/>
    </source>
</evidence>
<dbReference type="Pfam" id="PF04108">
    <property type="entry name" value="ATG17_like"/>
    <property type="match status" value="1"/>
</dbReference>
<keyword evidence="3 6" id="KW-0963">Cytoplasm</keyword>
<keyword evidence="10" id="KW-1185">Reference proteome</keyword>